<proteinExistence type="predicted"/>
<evidence type="ECO:0000313" key="2">
    <source>
        <dbReference type="EMBL" id="MPM42083.1"/>
    </source>
</evidence>
<comment type="caution">
    <text evidence="2">The sequence shown here is derived from an EMBL/GenBank/DDBJ whole genome shotgun (WGS) entry which is preliminary data.</text>
</comment>
<dbReference type="EMBL" id="VSSQ01009595">
    <property type="protein sequence ID" value="MPM42083.1"/>
    <property type="molecule type" value="Genomic_DNA"/>
</dbReference>
<name>A0A644ZTW2_9ZZZZ</name>
<evidence type="ECO:0000256" key="1">
    <source>
        <dbReference type="SAM" id="MobiDB-lite"/>
    </source>
</evidence>
<accession>A0A644ZTW2</accession>
<dbReference type="AlphaFoldDB" id="A0A644ZTW2"/>
<protein>
    <submittedName>
        <fullName evidence="2">Uncharacterized protein</fullName>
    </submittedName>
</protein>
<reference evidence="2" key="1">
    <citation type="submission" date="2019-08" db="EMBL/GenBank/DDBJ databases">
        <authorList>
            <person name="Kucharzyk K."/>
            <person name="Murdoch R.W."/>
            <person name="Higgins S."/>
            <person name="Loffler F."/>
        </authorList>
    </citation>
    <scope>NUCLEOTIDE SEQUENCE</scope>
</reference>
<sequence length="178" mass="20924">MLEIYVPSYEYYINEEFVNSKAVTIKLEHSLVAISKWESRFEKPFLSDSDKTEEELYYYIKCMITNPEDIDEYTINSLTNTQLFEIRDYIGSRQTATTVRLNNKKSQKEIMTSEVLYYLMIANNIPFECQNWHINRLVTLINVCQAKNQTPKKQNPNDVLSKNRALNEARKKARNTSG</sequence>
<gene>
    <name evidence="2" type="ORF">SDC9_88745</name>
</gene>
<organism evidence="2">
    <name type="scientific">bioreactor metagenome</name>
    <dbReference type="NCBI Taxonomy" id="1076179"/>
    <lineage>
        <taxon>unclassified sequences</taxon>
        <taxon>metagenomes</taxon>
        <taxon>ecological metagenomes</taxon>
    </lineage>
</organism>
<feature type="region of interest" description="Disordered" evidence="1">
    <location>
        <begin position="149"/>
        <end position="178"/>
    </location>
</feature>
<feature type="compositionally biased region" description="Polar residues" evidence="1">
    <location>
        <begin position="149"/>
        <end position="160"/>
    </location>
</feature>